<dbReference type="PANTHER" id="PTHR10653">
    <property type="entry name" value="F-ACTIN-CAPPING PROTEIN SUBUNIT ALPHA"/>
    <property type="match status" value="1"/>
</dbReference>
<evidence type="ECO:0000256" key="2">
    <source>
        <dbReference type="ARBA" id="ARBA00022467"/>
    </source>
</evidence>
<dbReference type="PANTHER" id="PTHR10653:SF0">
    <property type="entry name" value="F-ACTIN-CAPPING PROTEIN SUBUNIT ALPHA"/>
    <property type="match status" value="1"/>
</dbReference>
<dbReference type="Pfam" id="PF01267">
    <property type="entry name" value="F-actin_cap_A"/>
    <property type="match status" value="1"/>
</dbReference>
<evidence type="ECO:0000256" key="3">
    <source>
        <dbReference type="ARBA" id="ARBA00023203"/>
    </source>
</evidence>
<dbReference type="PRINTS" id="PR00191">
    <property type="entry name" value="FACTINCAPA"/>
</dbReference>
<evidence type="ECO:0000256" key="1">
    <source>
        <dbReference type="ARBA" id="ARBA00010479"/>
    </source>
</evidence>
<dbReference type="InterPro" id="IPR002189">
    <property type="entry name" value="CapZ_alpha"/>
</dbReference>
<sequence length="270" mass="30387">MSNSKKGEIASNLILLSPPCELPNVVRAIRQHSLDQFTAVKLPGSEYSSILCSFSDMGDGKYRDPRTGILYDYDYNTREATPVGKLAPDNQLGGSINLESWRHAFEKEITNYVKEHYHEGTVSVFAPSDKPRIVACIEAHYSKNTTTGRWRSEWTLNTESHPEGSLVQVSGLIRVQTHLYEEGNIQLISSKEITFEVNAKNPQLFAAECVKNINTQDDVYQVAIAQNFQTMSDTTLKALRRQLPVTKTKIDWNNINSYQIGNEMSKPVAN</sequence>
<reference evidence="5 6" key="1">
    <citation type="submission" date="2024-11" db="EMBL/GenBank/DDBJ databases">
        <title>Adaptive evolution of stress response genes in parasites aligns with host niche diversity.</title>
        <authorList>
            <person name="Hahn C."/>
            <person name="Resl P."/>
        </authorList>
    </citation>
    <scope>NUCLEOTIDE SEQUENCE [LARGE SCALE GENOMIC DNA]</scope>
    <source>
        <strain evidence="5">EGGRZ-B1_66</strain>
        <tissue evidence="5">Body</tissue>
    </source>
</reference>
<proteinExistence type="inferred from homology"/>
<keyword evidence="3 4" id="KW-0009">Actin-binding</keyword>
<dbReference type="SUPFAM" id="SSF90096">
    <property type="entry name" value="Subunits of heterodimeric actin filament capping protein Capz"/>
    <property type="match status" value="1"/>
</dbReference>
<accession>A0ABD2QNH1</accession>
<gene>
    <name evidence="5" type="primary">CAPZA2</name>
    <name evidence="5" type="ORF">Ciccas_000628</name>
</gene>
<dbReference type="GO" id="GO:0003779">
    <property type="term" value="F:actin binding"/>
    <property type="evidence" value="ECO:0007669"/>
    <property type="project" value="UniProtKB-KW"/>
</dbReference>
<dbReference type="GO" id="GO:0051016">
    <property type="term" value="P:barbed-end actin filament capping"/>
    <property type="evidence" value="ECO:0007669"/>
    <property type="project" value="UniProtKB-UniRule"/>
</dbReference>
<evidence type="ECO:0000313" key="6">
    <source>
        <dbReference type="Proteomes" id="UP001626550"/>
    </source>
</evidence>
<dbReference type="Proteomes" id="UP001626550">
    <property type="component" value="Unassembled WGS sequence"/>
</dbReference>
<dbReference type="Gene3D" id="3.90.1150.210">
    <property type="entry name" value="F-actin capping protein, beta subunit"/>
    <property type="match status" value="1"/>
</dbReference>
<evidence type="ECO:0000313" key="5">
    <source>
        <dbReference type="EMBL" id="KAL3320692.1"/>
    </source>
</evidence>
<dbReference type="InterPro" id="IPR042276">
    <property type="entry name" value="CapZ_alpha/beta_2"/>
</dbReference>
<keyword evidence="2 4" id="KW-0117">Actin capping</keyword>
<name>A0ABD2QNH1_9PLAT</name>
<comment type="function">
    <text evidence="4">F-actin-capping proteins bind in a Ca(2+)-independent manner to the fast growing ends of actin filaments (barbed end) thereby blocking the exchange of subunits at these ends. Unlike other capping proteins (such as gelsolin and severin), these proteins do not sever actin filaments.</text>
</comment>
<protein>
    <recommendedName>
        <fullName evidence="4">F-actin-capping protein subunit alpha</fullName>
    </recommendedName>
</protein>
<evidence type="ECO:0000256" key="4">
    <source>
        <dbReference type="RuleBase" id="RU365077"/>
    </source>
</evidence>
<comment type="subunit">
    <text evidence="4">Heterodimer of an alpha and a beta subunit.</text>
</comment>
<dbReference type="EMBL" id="JBJKFK010000036">
    <property type="protein sequence ID" value="KAL3320692.1"/>
    <property type="molecule type" value="Genomic_DNA"/>
</dbReference>
<dbReference type="InterPro" id="IPR037282">
    <property type="entry name" value="CapZ_alpha/beta"/>
</dbReference>
<dbReference type="AlphaFoldDB" id="A0ABD2QNH1"/>
<organism evidence="5 6">
    <name type="scientific">Cichlidogyrus casuarinus</name>
    <dbReference type="NCBI Taxonomy" id="1844966"/>
    <lineage>
        <taxon>Eukaryota</taxon>
        <taxon>Metazoa</taxon>
        <taxon>Spiralia</taxon>
        <taxon>Lophotrochozoa</taxon>
        <taxon>Platyhelminthes</taxon>
        <taxon>Monogenea</taxon>
        <taxon>Monopisthocotylea</taxon>
        <taxon>Dactylogyridea</taxon>
        <taxon>Ancyrocephalidae</taxon>
        <taxon>Cichlidogyrus</taxon>
    </lineage>
</organism>
<keyword evidence="6" id="KW-1185">Reference proteome</keyword>
<dbReference type="InterPro" id="IPR042489">
    <property type="entry name" value="CapZ_alpha_1"/>
</dbReference>
<dbReference type="GO" id="GO:0008290">
    <property type="term" value="C:F-actin capping protein complex"/>
    <property type="evidence" value="ECO:0007669"/>
    <property type="project" value="UniProtKB-UniRule"/>
</dbReference>
<dbReference type="FunFam" id="3.90.1150.210:FF:000003">
    <property type="entry name" value="F-actin-capping protein subunit alpha"/>
    <property type="match status" value="1"/>
</dbReference>
<comment type="caution">
    <text evidence="5">The sequence shown here is derived from an EMBL/GenBank/DDBJ whole genome shotgun (WGS) entry which is preliminary data.</text>
</comment>
<comment type="similarity">
    <text evidence="1 4">Belongs to the F-actin-capping protein alpha subunit family.</text>
</comment>
<dbReference type="Gene3D" id="3.30.1140.60">
    <property type="entry name" value="F-actin capping protein, alpha subunit"/>
    <property type="match status" value="1"/>
</dbReference>